<evidence type="ECO:0008006" key="5">
    <source>
        <dbReference type="Google" id="ProtNLM"/>
    </source>
</evidence>
<sequence length="552" mass="64162">MTVKETKGFQTSRERMTAMEEERTSKKPEKQVTRSETIKRAMEPEQAIAQLRQCATDGNAPDVFMYNEVLKKIMNIHKKKMSYMCLKLFLEMIEITKLQPNIVVFCSLLDVLYHDKRYHDILTLCKHWCFADICIEFLETKSNQKTACSHYHRYENTEIETMLGSLNNMAITPNQMLYNILIKTFGKLKWWNQIAPLLELMTGHHKLGPTLSTLNSVITAYALNQRIIEIEQLYMGWLQRSHEFPFDMDIITINSILKGYKLSSSPTCFYDAEKVFLRHCGHKLFAACSSQSPDQMLSLTQAQQTYIQNYFQNQTFGDDFLSPRYLVPNPFTFSFLISCAAQCGFADRALFYFNVRELIYNVADIDLICRSAVMNACLMARDCATVLDCSETYNKPCYVIAIRALFVQDRIDDALSVFDAGFEMGLLPYLERERSDLFCMDVHHYDLIISIIAVMHNLRQLCDALKLDIKPNIKNNLSIIVGKGVNREGNRHPLHVELPKALKNKKFFDPPLQYRYEENNIGKLFIDNHSLVEYISYHLNEDKQKIHQKLFE</sequence>
<dbReference type="InterPro" id="IPR011990">
    <property type="entry name" value="TPR-like_helical_dom_sf"/>
</dbReference>
<comment type="caution">
    <text evidence="3">The sequence shown here is derived from an EMBL/GenBank/DDBJ whole genome shotgun (WGS) entry which is preliminary data.</text>
</comment>
<accession>X6MLE8</accession>
<dbReference type="PANTHER" id="PTHR46128:SF211">
    <property type="entry name" value="PENTACOTRIPEPTIDE-REPEAT REGION OF PRORP DOMAIN-CONTAINING PROTEIN"/>
    <property type="match status" value="1"/>
</dbReference>
<proteinExistence type="inferred from homology"/>
<gene>
    <name evidence="3" type="ORF">RFI_23090</name>
</gene>
<reference evidence="3 4" key="1">
    <citation type="journal article" date="2013" name="Curr. Biol.">
        <title>The Genome of the Foraminiferan Reticulomyxa filosa.</title>
        <authorList>
            <person name="Glockner G."/>
            <person name="Hulsmann N."/>
            <person name="Schleicher M."/>
            <person name="Noegel A.A."/>
            <person name="Eichinger L."/>
            <person name="Gallinger C."/>
            <person name="Pawlowski J."/>
            <person name="Sierra R."/>
            <person name="Euteneuer U."/>
            <person name="Pillet L."/>
            <person name="Moustafa A."/>
            <person name="Platzer M."/>
            <person name="Groth M."/>
            <person name="Szafranski K."/>
            <person name="Schliwa M."/>
        </authorList>
    </citation>
    <scope>NUCLEOTIDE SEQUENCE [LARGE SCALE GENOMIC DNA]</scope>
</reference>
<dbReference type="Proteomes" id="UP000023152">
    <property type="component" value="Unassembled WGS sequence"/>
</dbReference>
<evidence type="ECO:0000313" key="3">
    <source>
        <dbReference type="EMBL" id="ETO14277.1"/>
    </source>
</evidence>
<dbReference type="Gene3D" id="1.25.40.10">
    <property type="entry name" value="Tetratricopeptide repeat domain"/>
    <property type="match status" value="2"/>
</dbReference>
<evidence type="ECO:0000313" key="4">
    <source>
        <dbReference type="Proteomes" id="UP000023152"/>
    </source>
</evidence>
<keyword evidence="4" id="KW-1185">Reference proteome</keyword>
<comment type="similarity">
    <text evidence="1">Belongs to the PPR family. P subfamily.</text>
</comment>
<name>X6MLE8_RETFI</name>
<organism evidence="3 4">
    <name type="scientific">Reticulomyxa filosa</name>
    <dbReference type="NCBI Taxonomy" id="46433"/>
    <lineage>
        <taxon>Eukaryota</taxon>
        <taxon>Sar</taxon>
        <taxon>Rhizaria</taxon>
        <taxon>Retaria</taxon>
        <taxon>Foraminifera</taxon>
        <taxon>Monothalamids</taxon>
        <taxon>Reticulomyxidae</taxon>
        <taxon>Reticulomyxa</taxon>
    </lineage>
</organism>
<dbReference type="PANTHER" id="PTHR46128">
    <property type="entry name" value="MITOCHONDRIAL GROUP I INTRON SPLICING FACTOR CCM1"/>
    <property type="match status" value="1"/>
</dbReference>
<protein>
    <recommendedName>
        <fullName evidence="5">Pentatricopeptide repeat-containing protein</fullName>
    </recommendedName>
</protein>
<dbReference type="EMBL" id="ASPP01020123">
    <property type="protein sequence ID" value="ETO14277.1"/>
    <property type="molecule type" value="Genomic_DNA"/>
</dbReference>
<evidence type="ECO:0000256" key="2">
    <source>
        <dbReference type="SAM" id="MobiDB-lite"/>
    </source>
</evidence>
<dbReference type="OrthoDB" id="185373at2759"/>
<feature type="region of interest" description="Disordered" evidence="2">
    <location>
        <begin position="1"/>
        <end position="36"/>
    </location>
</feature>
<evidence type="ECO:0000256" key="1">
    <source>
        <dbReference type="ARBA" id="ARBA00007626"/>
    </source>
</evidence>
<dbReference type="InterPro" id="IPR050872">
    <property type="entry name" value="PPR_P_subfamily"/>
</dbReference>
<dbReference type="AlphaFoldDB" id="X6MLE8"/>